<feature type="transmembrane region" description="Helical" evidence="6">
    <location>
        <begin position="25"/>
        <end position="44"/>
    </location>
</feature>
<organism evidence="8 9">
    <name type="scientific">Cryptosporangium aurantiacum</name>
    <dbReference type="NCBI Taxonomy" id="134849"/>
    <lineage>
        <taxon>Bacteria</taxon>
        <taxon>Bacillati</taxon>
        <taxon>Actinomycetota</taxon>
        <taxon>Actinomycetes</taxon>
        <taxon>Cryptosporangiales</taxon>
        <taxon>Cryptosporangiaceae</taxon>
        <taxon>Cryptosporangium</taxon>
    </lineage>
</organism>
<evidence type="ECO:0000256" key="6">
    <source>
        <dbReference type="RuleBase" id="RU361157"/>
    </source>
</evidence>
<gene>
    <name evidence="8" type="ORF">SAMN05443668_11948</name>
</gene>
<dbReference type="InterPro" id="IPR047817">
    <property type="entry name" value="ABC2_TM_bact-type"/>
</dbReference>
<sequence>MTTLAAHPLRTLFRTEIRLFLREPLLLLWTTGLPIVAFTVLAVVPGTSRPTDVLGGLSYAQVYLGIIALIALALLATMSLPQVLGSYRERGILRRLSVTPMRPWRLLATQIGIHLACALATMVGLLIVATATFDDGFPGNVLGWLVTYLLAAAALLGLAALVAALAPSAKIANAITSILFFPLMFFAGLWLPQQQMPDLLRTISEYTPLGAAGQALTASIDGHFPPVTPLVVLAAYAVVFVGLAVRTFRWE</sequence>
<dbReference type="PRINTS" id="PR00164">
    <property type="entry name" value="ABC2TRNSPORT"/>
</dbReference>
<reference evidence="8 9" key="1">
    <citation type="submission" date="2016-11" db="EMBL/GenBank/DDBJ databases">
        <authorList>
            <person name="Jaros S."/>
            <person name="Januszkiewicz K."/>
            <person name="Wedrychowicz H."/>
        </authorList>
    </citation>
    <scope>NUCLEOTIDE SEQUENCE [LARGE SCALE GENOMIC DNA]</scope>
    <source>
        <strain evidence="8 9">DSM 46144</strain>
    </source>
</reference>
<feature type="transmembrane region" description="Helical" evidence="6">
    <location>
        <begin position="64"/>
        <end position="85"/>
    </location>
</feature>
<dbReference type="InterPro" id="IPR013525">
    <property type="entry name" value="ABC2_TM"/>
</dbReference>
<dbReference type="STRING" id="134849.SAMN05443668_11948"/>
<dbReference type="GO" id="GO:0140359">
    <property type="term" value="F:ABC-type transporter activity"/>
    <property type="evidence" value="ECO:0007669"/>
    <property type="project" value="InterPro"/>
</dbReference>
<keyword evidence="6" id="KW-0813">Transport</keyword>
<comment type="subcellular location">
    <subcellularLocation>
        <location evidence="6">Cell membrane</location>
        <topology evidence="6">Multi-pass membrane protein</topology>
    </subcellularLocation>
    <subcellularLocation>
        <location evidence="1">Membrane</location>
        <topology evidence="1">Multi-pass membrane protein</topology>
    </subcellularLocation>
</comment>
<protein>
    <recommendedName>
        <fullName evidence="6">Transport permease protein</fullName>
    </recommendedName>
</protein>
<dbReference type="PROSITE" id="PS51012">
    <property type="entry name" value="ABC_TM2"/>
    <property type="match status" value="1"/>
</dbReference>
<feature type="domain" description="ABC transmembrane type-2" evidence="7">
    <location>
        <begin position="25"/>
        <end position="251"/>
    </location>
</feature>
<evidence type="ECO:0000256" key="3">
    <source>
        <dbReference type="ARBA" id="ARBA00022989"/>
    </source>
</evidence>
<dbReference type="InterPro" id="IPR000412">
    <property type="entry name" value="ABC_2_transport"/>
</dbReference>
<keyword evidence="9" id="KW-1185">Reference proteome</keyword>
<dbReference type="AlphaFoldDB" id="A0A1M7RLA1"/>
<evidence type="ECO:0000313" key="8">
    <source>
        <dbReference type="EMBL" id="SHN46952.1"/>
    </source>
</evidence>
<dbReference type="Proteomes" id="UP000184440">
    <property type="component" value="Unassembled WGS sequence"/>
</dbReference>
<dbReference type="PANTHER" id="PTHR43027">
    <property type="entry name" value="DOXORUBICIN RESISTANCE ABC TRANSPORTER PERMEASE PROTEIN DRRC-RELATED"/>
    <property type="match status" value="1"/>
</dbReference>
<feature type="transmembrane region" description="Helical" evidence="6">
    <location>
        <begin position="106"/>
        <end position="129"/>
    </location>
</feature>
<evidence type="ECO:0000313" key="9">
    <source>
        <dbReference type="Proteomes" id="UP000184440"/>
    </source>
</evidence>
<feature type="transmembrane region" description="Helical" evidence="6">
    <location>
        <begin position="141"/>
        <end position="164"/>
    </location>
</feature>
<dbReference type="Pfam" id="PF01061">
    <property type="entry name" value="ABC2_membrane"/>
    <property type="match status" value="1"/>
</dbReference>
<evidence type="ECO:0000259" key="7">
    <source>
        <dbReference type="PROSITE" id="PS51012"/>
    </source>
</evidence>
<dbReference type="RefSeq" id="WP_073264391.1">
    <property type="nucleotide sequence ID" value="NZ_FRCS01000019.1"/>
</dbReference>
<evidence type="ECO:0000256" key="1">
    <source>
        <dbReference type="ARBA" id="ARBA00004141"/>
    </source>
</evidence>
<dbReference type="EMBL" id="FRCS01000019">
    <property type="protein sequence ID" value="SHN46952.1"/>
    <property type="molecule type" value="Genomic_DNA"/>
</dbReference>
<keyword evidence="5" id="KW-0046">Antibiotic resistance</keyword>
<dbReference type="OrthoDB" id="3217868at2"/>
<keyword evidence="2 6" id="KW-0812">Transmembrane</keyword>
<accession>A0A1M7RLA1</accession>
<name>A0A1M7RLA1_9ACTN</name>
<keyword evidence="6" id="KW-1003">Cell membrane</keyword>
<proteinExistence type="inferred from homology"/>
<dbReference type="InterPro" id="IPR052902">
    <property type="entry name" value="ABC-2_transporter"/>
</dbReference>
<dbReference type="GO" id="GO:0046677">
    <property type="term" value="P:response to antibiotic"/>
    <property type="evidence" value="ECO:0007669"/>
    <property type="project" value="UniProtKB-KW"/>
</dbReference>
<dbReference type="PIRSF" id="PIRSF006648">
    <property type="entry name" value="DrrB"/>
    <property type="match status" value="1"/>
</dbReference>
<feature type="transmembrane region" description="Helical" evidence="6">
    <location>
        <begin position="171"/>
        <end position="191"/>
    </location>
</feature>
<evidence type="ECO:0000256" key="2">
    <source>
        <dbReference type="ARBA" id="ARBA00022692"/>
    </source>
</evidence>
<feature type="transmembrane region" description="Helical" evidence="6">
    <location>
        <begin position="227"/>
        <end position="245"/>
    </location>
</feature>
<evidence type="ECO:0000256" key="5">
    <source>
        <dbReference type="ARBA" id="ARBA00023251"/>
    </source>
</evidence>
<keyword evidence="4 6" id="KW-0472">Membrane</keyword>
<dbReference type="PANTHER" id="PTHR43027:SF2">
    <property type="entry name" value="TRANSPORT PERMEASE PROTEIN"/>
    <property type="match status" value="1"/>
</dbReference>
<dbReference type="GO" id="GO:0043190">
    <property type="term" value="C:ATP-binding cassette (ABC) transporter complex"/>
    <property type="evidence" value="ECO:0007669"/>
    <property type="project" value="InterPro"/>
</dbReference>
<comment type="similarity">
    <text evidence="6">Belongs to the ABC-2 integral membrane protein family.</text>
</comment>
<evidence type="ECO:0000256" key="4">
    <source>
        <dbReference type="ARBA" id="ARBA00023136"/>
    </source>
</evidence>
<keyword evidence="3 6" id="KW-1133">Transmembrane helix</keyword>